<dbReference type="SUPFAM" id="SSF53822">
    <property type="entry name" value="Periplasmic binding protein-like I"/>
    <property type="match status" value="1"/>
</dbReference>
<comment type="caution">
    <text evidence="5">The sequence shown here is derived from an EMBL/GenBank/DDBJ whole genome shotgun (WGS) entry which is preliminary data.</text>
</comment>
<dbReference type="RefSeq" id="WP_038374312.1">
    <property type="nucleotide sequence ID" value="NZ_KK070007.1"/>
</dbReference>
<sequence>MARVRLADVAARARVSTATASHVLRGARSGGTIRVSEATRAAVRQAADELGYVPSAAARGLAAGSSGRIAIMVPYLYNPYFAYMAQTLILALEERGMTTTLRLAHDAEAERDAVLGRTTRDVDGMLVCPHFLSAEMLGEAPGLPVVQVGSAPTEGIDCVVMGEEEGMRAAVRHVLEQGRRRVAYVADPWIPDPGSPRFTGYRTALAEFGLDVDPDLLIEGADWDRRGSGLDAMVGLLRSGTRFDAAVCVNDAVAVGALRAISRAGLRVPEDVAITGFDDTVEVAFTSPPLTSVDPGVQQMAELAVELLVARLEGSTAPAVRVSAPPRLIVRASTLG</sequence>
<dbReference type="HOGENOM" id="CLU_037628_6_1_11"/>
<dbReference type="Pfam" id="PF00356">
    <property type="entry name" value="LacI"/>
    <property type="match status" value="1"/>
</dbReference>
<dbReference type="CDD" id="cd06267">
    <property type="entry name" value="PBP1_LacI_sugar_binding-like"/>
    <property type="match status" value="1"/>
</dbReference>
<evidence type="ECO:0000256" key="2">
    <source>
        <dbReference type="ARBA" id="ARBA00023125"/>
    </source>
</evidence>
<dbReference type="CDD" id="cd01392">
    <property type="entry name" value="HTH_LacI"/>
    <property type="match status" value="1"/>
</dbReference>
<keyword evidence="1" id="KW-0805">Transcription regulation</keyword>
<evidence type="ECO:0000259" key="4">
    <source>
        <dbReference type="PROSITE" id="PS50932"/>
    </source>
</evidence>
<dbReference type="PATRIC" id="fig|396014.3.peg.3414"/>
<dbReference type="InterPro" id="IPR010982">
    <property type="entry name" value="Lambda_DNA-bd_dom_sf"/>
</dbReference>
<evidence type="ECO:0000313" key="5">
    <source>
        <dbReference type="EMBL" id="EWS79816.1"/>
    </source>
</evidence>
<dbReference type="Proteomes" id="UP000023067">
    <property type="component" value="Unassembled WGS sequence"/>
</dbReference>
<dbReference type="Pfam" id="PF13377">
    <property type="entry name" value="Peripla_BP_3"/>
    <property type="match status" value="1"/>
</dbReference>
<evidence type="ECO:0000256" key="1">
    <source>
        <dbReference type="ARBA" id="ARBA00023015"/>
    </source>
</evidence>
<keyword evidence="2" id="KW-0238">DNA-binding</keyword>
<dbReference type="PANTHER" id="PTHR30146">
    <property type="entry name" value="LACI-RELATED TRANSCRIPTIONAL REPRESSOR"/>
    <property type="match status" value="1"/>
</dbReference>
<dbReference type="SMART" id="SM00354">
    <property type="entry name" value="HTH_LACI"/>
    <property type="match status" value="1"/>
</dbReference>
<proteinExistence type="predicted"/>
<dbReference type="eggNOG" id="COG1609">
    <property type="taxonomic scope" value="Bacteria"/>
</dbReference>
<dbReference type="GO" id="GO:0003700">
    <property type="term" value="F:DNA-binding transcription factor activity"/>
    <property type="evidence" value="ECO:0007669"/>
    <property type="project" value="TreeGrafter"/>
</dbReference>
<dbReference type="Gene3D" id="1.10.260.40">
    <property type="entry name" value="lambda repressor-like DNA-binding domains"/>
    <property type="match status" value="1"/>
</dbReference>
<gene>
    <name evidence="5" type="ORF">BF93_09585</name>
</gene>
<dbReference type="PANTHER" id="PTHR30146:SF109">
    <property type="entry name" value="HTH-TYPE TRANSCRIPTIONAL REGULATOR GALS"/>
    <property type="match status" value="1"/>
</dbReference>
<organism evidence="5 6">
    <name type="scientific">Brachybacterium phenoliresistens</name>
    <dbReference type="NCBI Taxonomy" id="396014"/>
    <lineage>
        <taxon>Bacteria</taxon>
        <taxon>Bacillati</taxon>
        <taxon>Actinomycetota</taxon>
        <taxon>Actinomycetes</taxon>
        <taxon>Micrococcales</taxon>
        <taxon>Dermabacteraceae</taxon>
        <taxon>Brachybacterium</taxon>
    </lineage>
</organism>
<protein>
    <submittedName>
        <fullName evidence="5">LacI family transcriptional regulator</fullName>
    </submittedName>
</protein>
<reference evidence="5 6" key="1">
    <citation type="submission" date="2014-02" db="EMBL/GenBank/DDBJ databases">
        <title>Genome sequence of Brachybacterium phenoliresistens strain W13A50.</title>
        <authorList>
            <person name="Wang X."/>
        </authorList>
    </citation>
    <scope>NUCLEOTIDE SEQUENCE [LARGE SCALE GENOMIC DNA]</scope>
    <source>
        <strain evidence="5 6">W13A50</strain>
    </source>
</reference>
<dbReference type="PROSITE" id="PS50932">
    <property type="entry name" value="HTH_LACI_2"/>
    <property type="match status" value="1"/>
</dbReference>
<dbReference type="GO" id="GO:0000976">
    <property type="term" value="F:transcription cis-regulatory region binding"/>
    <property type="evidence" value="ECO:0007669"/>
    <property type="project" value="TreeGrafter"/>
</dbReference>
<accession>Z9JPU3</accession>
<dbReference type="Gene3D" id="3.40.50.2300">
    <property type="match status" value="2"/>
</dbReference>
<dbReference type="EMBL" id="JDYK01000024">
    <property type="protein sequence ID" value="EWS79816.1"/>
    <property type="molecule type" value="Genomic_DNA"/>
</dbReference>
<evidence type="ECO:0000313" key="6">
    <source>
        <dbReference type="Proteomes" id="UP000023067"/>
    </source>
</evidence>
<dbReference type="STRING" id="396014.BF93_09585"/>
<name>Z9JPU3_9MICO</name>
<dbReference type="InterPro" id="IPR000843">
    <property type="entry name" value="HTH_LacI"/>
</dbReference>
<dbReference type="AlphaFoldDB" id="Z9JPU3"/>
<feature type="domain" description="HTH lacI-type" evidence="4">
    <location>
        <begin position="4"/>
        <end position="63"/>
    </location>
</feature>
<keyword evidence="6" id="KW-1185">Reference proteome</keyword>
<evidence type="ECO:0000256" key="3">
    <source>
        <dbReference type="ARBA" id="ARBA00023163"/>
    </source>
</evidence>
<dbReference type="InterPro" id="IPR046335">
    <property type="entry name" value="LacI/GalR-like_sensor"/>
</dbReference>
<dbReference type="InterPro" id="IPR028082">
    <property type="entry name" value="Peripla_BP_I"/>
</dbReference>
<dbReference type="OrthoDB" id="2854648at2"/>
<dbReference type="SUPFAM" id="SSF47413">
    <property type="entry name" value="lambda repressor-like DNA-binding domains"/>
    <property type="match status" value="1"/>
</dbReference>
<keyword evidence="3" id="KW-0804">Transcription</keyword>